<reference evidence="1" key="2">
    <citation type="submission" date="2025-09" db="UniProtKB">
        <authorList>
            <consortium name="EnsemblPlants"/>
        </authorList>
    </citation>
    <scope>IDENTIFICATION</scope>
</reference>
<dbReference type="EnsemblPlants" id="AVESA.00010b.r2.6AG1070330.1">
    <property type="protein sequence ID" value="AVESA.00010b.r2.6AG1070330.1.CDS"/>
    <property type="gene ID" value="AVESA.00010b.r2.6AG1070330"/>
</dbReference>
<reference evidence="1" key="1">
    <citation type="submission" date="2021-05" db="EMBL/GenBank/DDBJ databases">
        <authorList>
            <person name="Scholz U."/>
            <person name="Mascher M."/>
            <person name="Fiebig A."/>
        </authorList>
    </citation>
    <scope>NUCLEOTIDE SEQUENCE [LARGE SCALE GENOMIC DNA]</scope>
</reference>
<organism evidence="1 2">
    <name type="scientific">Avena sativa</name>
    <name type="common">Oat</name>
    <dbReference type="NCBI Taxonomy" id="4498"/>
    <lineage>
        <taxon>Eukaryota</taxon>
        <taxon>Viridiplantae</taxon>
        <taxon>Streptophyta</taxon>
        <taxon>Embryophyta</taxon>
        <taxon>Tracheophyta</taxon>
        <taxon>Spermatophyta</taxon>
        <taxon>Magnoliopsida</taxon>
        <taxon>Liliopsida</taxon>
        <taxon>Poales</taxon>
        <taxon>Poaceae</taxon>
        <taxon>BOP clade</taxon>
        <taxon>Pooideae</taxon>
        <taxon>Poodae</taxon>
        <taxon>Poeae</taxon>
        <taxon>Poeae Chloroplast Group 1 (Aveneae type)</taxon>
        <taxon>Aveninae</taxon>
        <taxon>Avena</taxon>
    </lineage>
</organism>
<proteinExistence type="predicted"/>
<accession>A0ACD5YZN6</accession>
<sequence>MNTANSGREGLTPSTPHVRRRRKEMASLARAAASATRAALRQAPLAGRSVGSSLPSASPARAARILRRSAVAGLETLLPLHTAVASARLKSCIAVDSTCWSSLSQGFKKRI</sequence>
<keyword evidence="2" id="KW-1185">Reference proteome</keyword>
<dbReference type="Proteomes" id="UP001732700">
    <property type="component" value="Chromosome 6A"/>
</dbReference>
<name>A0ACD5YZN6_AVESA</name>
<protein>
    <submittedName>
        <fullName evidence="1">Uncharacterized protein</fullName>
    </submittedName>
</protein>
<evidence type="ECO:0000313" key="2">
    <source>
        <dbReference type="Proteomes" id="UP001732700"/>
    </source>
</evidence>
<evidence type="ECO:0000313" key="1">
    <source>
        <dbReference type="EnsemblPlants" id="AVESA.00010b.r2.6AG1070330.1.CDS"/>
    </source>
</evidence>